<organism evidence="1 2">
    <name type="scientific">Romanomermis culicivorax</name>
    <name type="common">Nematode worm</name>
    <dbReference type="NCBI Taxonomy" id="13658"/>
    <lineage>
        <taxon>Eukaryota</taxon>
        <taxon>Metazoa</taxon>
        <taxon>Ecdysozoa</taxon>
        <taxon>Nematoda</taxon>
        <taxon>Enoplea</taxon>
        <taxon>Dorylaimia</taxon>
        <taxon>Mermithida</taxon>
        <taxon>Mermithoidea</taxon>
        <taxon>Mermithidae</taxon>
        <taxon>Romanomermis</taxon>
    </lineage>
</organism>
<protein>
    <submittedName>
        <fullName evidence="2">Uncharacterized protein</fullName>
    </submittedName>
</protein>
<proteinExistence type="predicted"/>
<keyword evidence="1" id="KW-1185">Reference proteome</keyword>
<evidence type="ECO:0000313" key="2">
    <source>
        <dbReference type="WBParaSite" id="nRc.2.0.1.t30173-RA"/>
    </source>
</evidence>
<sequence length="132" mass="15647">MAIFPVCEKNSYVLQLTRLMSTFTYFGFQSRILNAEVVGLMLARLHPFYSMPSVLEFRDCINMRKELFMHMCCQSILELYERLILADFRRFWQQAMTSKIVADDANMANRIPPKNAHLTLEKHEEHLDKRQL</sequence>
<accession>A0A915JVR6</accession>
<dbReference type="AlphaFoldDB" id="A0A915JVR6"/>
<dbReference type="WBParaSite" id="nRc.2.0.1.t30173-RA">
    <property type="protein sequence ID" value="nRc.2.0.1.t30173-RA"/>
    <property type="gene ID" value="nRc.2.0.1.g30173"/>
</dbReference>
<dbReference type="Proteomes" id="UP000887565">
    <property type="component" value="Unplaced"/>
</dbReference>
<evidence type="ECO:0000313" key="1">
    <source>
        <dbReference type="Proteomes" id="UP000887565"/>
    </source>
</evidence>
<name>A0A915JVR6_ROMCU</name>
<reference evidence="2" key="1">
    <citation type="submission" date="2022-11" db="UniProtKB">
        <authorList>
            <consortium name="WormBaseParasite"/>
        </authorList>
    </citation>
    <scope>IDENTIFICATION</scope>
</reference>